<dbReference type="GO" id="GO:0016887">
    <property type="term" value="F:ATP hydrolysis activity"/>
    <property type="evidence" value="ECO:0007669"/>
    <property type="project" value="InterPro"/>
</dbReference>
<feature type="transmembrane region" description="Helical" evidence="9">
    <location>
        <begin position="155"/>
        <end position="172"/>
    </location>
</feature>
<feature type="transmembrane region" description="Helical" evidence="9">
    <location>
        <begin position="254"/>
        <end position="274"/>
    </location>
</feature>
<dbReference type="InterPro" id="IPR036640">
    <property type="entry name" value="ABC1_TM_sf"/>
</dbReference>
<feature type="transmembrane region" description="Helical" evidence="9">
    <location>
        <begin position="178"/>
        <end position="194"/>
    </location>
</feature>
<dbReference type="Pfam" id="PF00664">
    <property type="entry name" value="ABC_membrane"/>
    <property type="match status" value="1"/>
</dbReference>
<accession>A0A449BHS0</accession>
<gene>
    <name evidence="12" type="primary">mldB1_2</name>
    <name evidence="12" type="ORF">NCTC10172_00009</name>
</gene>
<evidence type="ECO:0000259" key="11">
    <source>
        <dbReference type="PROSITE" id="PS50929"/>
    </source>
</evidence>
<protein>
    <submittedName>
        <fullName evidence="12">ABC-type multidrug/protein/lipid transport system ATPase component</fullName>
        <ecNumber evidence="12">3.6.3.-</ecNumber>
    </submittedName>
</protein>
<keyword evidence="7 9" id="KW-1133">Transmembrane helix</keyword>
<dbReference type="CDD" id="cd18544">
    <property type="entry name" value="ABC_6TM_TmrA_like"/>
    <property type="match status" value="1"/>
</dbReference>
<keyword evidence="13" id="KW-1185">Reference proteome</keyword>
<dbReference type="Proteomes" id="UP000290909">
    <property type="component" value="Chromosome"/>
</dbReference>
<evidence type="ECO:0000256" key="8">
    <source>
        <dbReference type="ARBA" id="ARBA00023136"/>
    </source>
</evidence>
<dbReference type="InterPro" id="IPR011527">
    <property type="entry name" value="ABC1_TM_dom"/>
</dbReference>
<reference evidence="12 13" key="1">
    <citation type="submission" date="2019-01" db="EMBL/GenBank/DDBJ databases">
        <authorList>
            <consortium name="Pathogen Informatics"/>
        </authorList>
    </citation>
    <scope>NUCLEOTIDE SEQUENCE [LARGE SCALE GENOMIC DNA]</scope>
    <source>
        <strain evidence="12 13">NCTC10172</strain>
    </source>
</reference>
<evidence type="ECO:0000256" key="2">
    <source>
        <dbReference type="ARBA" id="ARBA00005417"/>
    </source>
</evidence>
<dbReference type="PANTHER" id="PTHR43394">
    <property type="entry name" value="ATP-DEPENDENT PERMEASE MDL1, MITOCHONDRIAL"/>
    <property type="match status" value="1"/>
</dbReference>
<dbReference type="Gene3D" id="3.40.50.300">
    <property type="entry name" value="P-loop containing nucleotide triphosphate hydrolases"/>
    <property type="match status" value="1"/>
</dbReference>
<keyword evidence="12" id="KW-0378">Hydrolase</keyword>
<feature type="domain" description="ABC transporter" evidence="10">
    <location>
        <begin position="353"/>
        <end position="587"/>
    </location>
</feature>
<dbReference type="STRING" id="1408416.GCA_000702765_00589"/>
<dbReference type="PANTHER" id="PTHR43394:SF1">
    <property type="entry name" value="ATP-BINDING CASSETTE SUB-FAMILY B MEMBER 10, MITOCHONDRIAL"/>
    <property type="match status" value="1"/>
</dbReference>
<dbReference type="RefSeq" id="WP_035368824.1">
    <property type="nucleotide sequence ID" value="NZ_LR215050.1"/>
</dbReference>
<dbReference type="EC" id="3.6.3.-" evidence="12"/>
<sequence length="598" mass="67691">MKDFNESVEARKDKHLIARLLNYLKPYSGKFVVSFLLMILTTLAGMILPLISGLAIDYMADTSLELSERLKLLNIGIIGIFILIVVTITISYFQQMILQDIGQDVTHLMRTQVFEHIEQLSIGQINQLPVGKLVTRANNDPANISDMFTNTIVNLVKNIMSMLIILVIMFLINWQMALIALVSVPLIVIATLFFRKYSRKAYRKTRDNVSNVNAFLSENLSGMKITQVFNQEEKKRKEFKKINDDLRKSYLKEIIIFGVYRPVIWASAMIASILSVYFGVQAVFAGTLTIGFFFSFYIYVGQLYEPVQQIADQFNNLQSGFASAEKIFDVLDTKPDIVDSPDAIELTEFKGEIEFKDVWFSYVPDEWVLKGVSFKVLPNETVAFVGSTGSGKTTILQLIVRNYDIQKGEILIDGIDIKKIKRSSLRSFVGQMLQDVFLFSGTIKENITLGDESITDSDIKAASEYVGLDYVLNKLPDGLDHVVRERGNNFSSGERQLISFARAVVYQPSLMILDEATANIDSETEAIIQDSLNKMMNISTMLIVAHRLSTIQHSDKILVMSKGEVKEMGSHQELLKQKGIYYNLYKLQYDKQEGEINA</sequence>
<evidence type="ECO:0000313" key="12">
    <source>
        <dbReference type="EMBL" id="VEU82004.1"/>
    </source>
</evidence>
<comment type="similarity">
    <text evidence="2">Belongs to the ABC transporter superfamily.</text>
</comment>
<evidence type="ECO:0000256" key="1">
    <source>
        <dbReference type="ARBA" id="ARBA00004651"/>
    </source>
</evidence>
<dbReference type="SMART" id="SM00382">
    <property type="entry name" value="AAA"/>
    <property type="match status" value="1"/>
</dbReference>
<name>A0A449BHS0_9MOLU</name>
<dbReference type="InterPro" id="IPR003439">
    <property type="entry name" value="ABC_transporter-like_ATP-bd"/>
</dbReference>
<keyword evidence="5" id="KW-0547">Nucleotide-binding</keyword>
<evidence type="ECO:0000256" key="3">
    <source>
        <dbReference type="ARBA" id="ARBA00022448"/>
    </source>
</evidence>
<dbReference type="InterPro" id="IPR027417">
    <property type="entry name" value="P-loop_NTPase"/>
</dbReference>
<comment type="subcellular location">
    <subcellularLocation>
        <location evidence="1">Cell membrane</location>
        <topology evidence="1">Multi-pass membrane protein</topology>
    </subcellularLocation>
</comment>
<dbReference type="Pfam" id="PF00005">
    <property type="entry name" value="ABC_tran"/>
    <property type="match status" value="1"/>
</dbReference>
<evidence type="ECO:0000256" key="5">
    <source>
        <dbReference type="ARBA" id="ARBA00022741"/>
    </source>
</evidence>
<dbReference type="SUPFAM" id="SSF52540">
    <property type="entry name" value="P-loop containing nucleoside triphosphate hydrolases"/>
    <property type="match status" value="1"/>
</dbReference>
<evidence type="ECO:0000256" key="9">
    <source>
        <dbReference type="SAM" id="Phobius"/>
    </source>
</evidence>
<dbReference type="SUPFAM" id="SSF90123">
    <property type="entry name" value="ABC transporter transmembrane region"/>
    <property type="match status" value="1"/>
</dbReference>
<dbReference type="CDD" id="cd03254">
    <property type="entry name" value="ABCC_Glucan_exporter_like"/>
    <property type="match status" value="1"/>
</dbReference>
<organism evidence="12 13">
    <name type="scientific">Acholeplasma hippikon</name>
    <dbReference type="NCBI Taxonomy" id="264636"/>
    <lineage>
        <taxon>Bacteria</taxon>
        <taxon>Bacillati</taxon>
        <taxon>Mycoplasmatota</taxon>
        <taxon>Mollicutes</taxon>
        <taxon>Acholeplasmatales</taxon>
        <taxon>Acholeplasmataceae</taxon>
        <taxon>Acholeplasma</taxon>
    </lineage>
</organism>
<dbReference type="InterPro" id="IPR017871">
    <property type="entry name" value="ABC_transporter-like_CS"/>
</dbReference>
<evidence type="ECO:0000313" key="13">
    <source>
        <dbReference type="Proteomes" id="UP000290909"/>
    </source>
</evidence>
<keyword evidence="3" id="KW-0813">Transport</keyword>
<dbReference type="GO" id="GO:0015421">
    <property type="term" value="F:ABC-type oligopeptide transporter activity"/>
    <property type="evidence" value="ECO:0007669"/>
    <property type="project" value="TreeGrafter"/>
</dbReference>
<dbReference type="PROSITE" id="PS50929">
    <property type="entry name" value="ABC_TM1F"/>
    <property type="match status" value="1"/>
</dbReference>
<feature type="transmembrane region" description="Helical" evidence="9">
    <location>
        <begin position="72"/>
        <end position="93"/>
    </location>
</feature>
<dbReference type="InterPro" id="IPR039421">
    <property type="entry name" value="Type_1_exporter"/>
</dbReference>
<evidence type="ECO:0000256" key="7">
    <source>
        <dbReference type="ARBA" id="ARBA00022989"/>
    </source>
</evidence>
<keyword evidence="6" id="KW-0067">ATP-binding</keyword>
<dbReference type="Gene3D" id="1.20.1560.10">
    <property type="entry name" value="ABC transporter type 1, transmembrane domain"/>
    <property type="match status" value="1"/>
</dbReference>
<proteinExistence type="inferred from homology"/>
<dbReference type="EMBL" id="LR215050">
    <property type="protein sequence ID" value="VEU82004.1"/>
    <property type="molecule type" value="Genomic_DNA"/>
</dbReference>
<feature type="domain" description="ABC transmembrane type-1" evidence="11">
    <location>
        <begin position="32"/>
        <end position="319"/>
    </location>
</feature>
<dbReference type="FunFam" id="3.40.50.300:FF:000287">
    <property type="entry name" value="Multidrug ABC transporter ATP-binding protein"/>
    <property type="match status" value="1"/>
</dbReference>
<dbReference type="KEGG" id="ahk:NCTC10172_00009"/>
<dbReference type="GO" id="GO:0005524">
    <property type="term" value="F:ATP binding"/>
    <property type="evidence" value="ECO:0007669"/>
    <property type="project" value="UniProtKB-KW"/>
</dbReference>
<evidence type="ECO:0000256" key="6">
    <source>
        <dbReference type="ARBA" id="ARBA00022840"/>
    </source>
</evidence>
<evidence type="ECO:0000256" key="4">
    <source>
        <dbReference type="ARBA" id="ARBA00022692"/>
    </source>
</evidence>
<dbReference type="GO" id="GO:0005886">
    <property type="term" value="C:plasma membrane"/>
    <property type="evidence" value="ECO:0007669"/>
    <property type="project" value="UniProtKB-SubCell"/>
</dbReference>
<evidence type="ECO:0000259" key="10">
    <source>
        <dbReference type="PROSITE" id="PS50893"/>
    </source>
</evidence>
<dbReference type="PROSITE" id="PS00211">
    <property type="entry name" value="ABC_TRANSPORTER_1"/>
    <property type="match status" value="1"/>
</dbReference>
<dbReference type="InterPro" id="IPR003593">
    <property type="entry name" value="AAA+_ATPase"/>
</dbReference>
<feature type="transmembrane region" description="Helical" evidence="9">
    <location>
        <begin position="31"/>
        <end position="52"/>
    </location>
</feature>
<feature type="transmembrane region" description="Helical" evidence="9">
    <location>
        <begin position="280"/>
        <end position="300"/>
    </location>
</feature>
<keyword evidence="4 9" id="KW-0812">Transmembrane</keyword>
<dbReference type="AlphaFoldDB" id="A0A449BHS0"/>
<keyword evidence="8 9" id="KW-0472">Membrane</keyword>
<dbReference type="PROSITE" id="PS50893">
    <property type="entry name" value="ABC_TRANSPORTER_2"/>
    <property type="match status" value="1"/>
</dbReference>